<evidence type="ECO:0000256" key="8">
    <source>
        <dbReference type="ARBA" id="ARBA00023242"/>
    </source>
</evidence>
<protein>
    <submittedName>
        <fullName evidence="13">Uncharacterized protein</fullName>
    </submittedName>
</protein>
<feature type="domain" description="C2H2-type" evidence="11">
    <location>
        <begin position="450"/>
        <end position="478"/>
    </location>
</feature>
<dbReference type="CDD" id="cd07765">
    <property type="entry name" value="KRAB_A-box"/>
    <property type="match status" value="1"/>
</dbReference>
<comment type="similarity">
    <text evidence="3">Belongs to the krueppel C2H2-type zinc-finger protein family.</text>
</comment>
<dbReference type="SMART" id="SM00349">
    <property type="entry name" value="KRAB"/>
    <property type="match status" value="1"/>
</dbReference>
<dbReference type="SMART" id="SM00355">
    <property type="entry name" value="ZnF_C2H2"/>
    <property type="match status" value="3"/>
</dbReference>
<dbReference type="Gene3D" id="6.10.140.140">
    <property type="match status" value="1"/>
</dbReference>
<dbReference type="InterPro" id="IPR036236">
    <property type="entry name" value="Znf_C2H2_sf"/>
</dbReference>
<feature type="region of interest" description="Disordered" evidence="10">
    <location>
        <begin position="463"/>
        <end position="492"/>
    </location>
</feature>
<dbReference type="InterPro" id="IPR001909">
    <property type="entry name" value="KRAB"/>
</dbReference>
<dbReference type="PANTHER" id="PTHR24381:SF393">
    <property type="entry name" value="CHROMATIN-LINKED ADAPTOR FOR MSL PROTEINS, ISOFORM B"/>
    <property type="match status" value="1"/>
</dbReference>
<keyword evidence="14" id="KW-1185">Reference proteome</keyword>
<evidence type="ECO:0000256" key="4">
    <source>
        <dbReference type="ARBA" id="ARBA00022723"/>
    </source>
</evidence>
<keyword evidence="8" id="KW-0539">Nucleus</keyword>
<dbReference type="AlphaFoldDB" id="A0A8C3LYJ3"/>
<evidence type="ECO:0000256" key="5">
    <source>
        <dbReference type="ARBA" id="ARBA00022737"/>
    </source>
</evidence>
<proteinExistence type="inferred from homology"/>
<dbReference type="GO" id="GO:0008270">
    <property type="term" value="F:zinc ion binding"/>
    <property type="evidence" value="ECO:0007669"/>
    <property type="project" value="UniProtKB-KW"/>
</dbReference>
<evidence type="ECO:0000313" key="14">
    <source>
        <dbReference type="Proteomes" id="UP000694543"/>
    </source>
</evidence>
<evidence type="ECO:0000256" key="2">
    <source>
        <dbReference type="ARBA" id="ARBA00004123"/>
    </source>
</evidence>
<dbReference type="PROSITE" id="PS00028">
    <property type="entry name" value="ZINC_FINGER_C2H2_1"/>
    <property type="match status" value="2"/>
</dbReference>
<dbReference type="InterPro" id="IPR036051">
    <property type="entry name" value="KRAB_dom_sf"/>
</dbReference>
<evidence type="ECO:0000313" key="13">
    <source>
        <dbReference type="Ensembl" id="ENSCPIP00010017408.1"/>
    </source>
</evidence>
<evidence type="ECO:0000259" key="12">
    <source>
        <dbReference type="PROSITE" id="PS50805"/>
    </source>
</evidence>
<dbReference type="SUPFAM" id="SSF57667">
    <property type="entry name" value="beta-beta-alpha zinc fingers"/>
    <property type="match status" value="3"/>
</dbReference>
<evidence type="ECO:0000256" key="3">
    <source>
        <dbReference type="ARBA" id="ARBA00006991"/>
    </source>
</evidence>
<dbReference type="PROSITE" id="PS50805">
    <property type="entry name" value="KRAB"/>
    <property type="match status" value="1"/>
</dbReference>
<dbReference type="Gene3D" id="3.30.160.60">
    <property type="entry name" value="Classic Zinc Finger"/>
    <property type="match status" value="4"/>
</dbReference>
<evidence type="ECO:0000256" key="10">
    <source>
        <dbReference type="SAM" id="MobiDB-lite"/>
    </source>
</evidence>
<dbReference type="GO" id="GO:0005634">
    <property type="term" value="C:nucleus"/>
    <property type="evidence" value="ECO:0007669"/>
    <property type="project" value="UniProtKB-SubCell"/>
</dbReference>
<sequence>MDTLPVTFRDVFVEFRRDAWALLDDEQKELHRSVMQSNCEMLVSLYCDLAKPEVLLQTERGEPCVPAEPDLEGTAVSLKPAAEPDGPGCASGGALLQVETEQSPKGRCGNPEDSRSPAPDSSAHECLASPPKRGTLSPGCVSPEVIIPTSALVAHVPQEAIGAPADLSHLAASPPCPIPTCCREVLTLSLPPSLPPAAAGAEVGIPGEVLQARIGAEEGLQKEDLKGAGNNGQYLAAGAPEEPSREEMPDLFQTAAHVEPSGSADLLGKPEKSVGRTAACQRNSSREKFYRCVVCGKNFLLKINLIIHQKSHSNWLPYVCIECNQAFMSKKKIRRHLRIRAATGFCPPSDTPGGSSLAPCRAAQPHTQVSSTREQWERPNPKRFPLSPQKITYTCTECMESFSSQNVLVLHQRTHADRHLFTLCLCCNRSFLWVSDFVRHSQSDAGRKSYWCSECQKAFKRLHRPRGHQKTDVRRESPHECSSKLPLHTEPV</sequence>
<dbReference type="GO" id="GO:0000981">
    <property type="term" value="F:DNA-binding transcription factor activity, RNA polymerase II-specific"/>
    <property type="evidence" value="ECO:0007669"/>
    <property type="project" value="TreeGrafter"/>
</dbReference>
<comment type="subcellular location">
    <subcellularLocation>
        <location evidence="2">Nucleus</location>
    </subcellularLocation>
</comment>
<evidence type="ECO:0000256" key="9">
    <source>
        <dbReference type="PROSITE-ProRule" id="PRU00042"/>
    </source>
</evidence>
<dbReference type="Proteomes" id="UP000694543">
    <property type="component" value="Unplaced"/>
</dbReference>
<feature type="compositionally biased region" description="Basic and acidic residues" evidence="10">
    <location>
        <begin position="469"/>
        <end position="482"/>
    </location>
</feature>
<dbReference type="FunFam" id="3.30.160.60:FF:001602">
    <property type="entry name" value="Zinc finger protein 490"/>
    <property type="match status" value="1"/>
</dbReference>
<dbReference type="PANTHER" id="PTHR24381">
    <property type="entry name" value="ZINC FINGER PROTEIN"/>
    <property type="match status" value="1"/>
</dbReference>
<dbReference type="PROSITE" id="PS50157">
    <property type="entry name" value="ZINC_FINGER_C2H2_2"/>
    <property type="match status" value="4"/>
</dbReference>
<dbReference type="Ensembl" id="ENSCPIT00010020698.1">
    <property type="protein sequence ID" value="ENSCPIP00010017408.1"/>
    <property type="gene ID" value="ENSCPIG00010013878.1"/>
</dbReference>
<evidence type="ECO:0000256" key="7">
    <source>
        <dbReference type="ARBA" id="ARBA00022833"/>
    </source>
</evidence>
<keyword evidence="4" id="KW-0479">Metal-binding</keyword>
<dbReference type="InterPro" id="IPR013087">
    <property type="entry name" value="Znf_C2H2_type"/>
</dbReference>
<keyword evidence="7" id="KW-0862">Zinc</keyword>
<evidence type="ECO:0000259" key="11">
    <source>
        <dbReference type="PROSITE" id="PS50157"/>
    </source>
</evidence>
<accession>A0A8C3LYJ3</accession>
<feature type="domain" description="C2H2-type" evidence="11">
    <location>
        <begin position="393"/>
        <end position="420"/>
    </location>
</feature>
<dbReference type="SUPFAM" id="SSF109640">
    <property type="entry name" value="KRAB domain (Kruppel-associated box)"/>
    <property type="match status" value="1"/>
</dbReference>
<organism evidence="13 14">
    <name type="scientific">Chrysolophus pictus</name>
    <name type="common">Golden pheasant</name>
    <name type="synonym">Phasianus pictus</name>
    <dbReference type="NCBI Taxonomy" id="9089"/>
    <lineage>
        <taxon>Eukaryota</taxon>
        <taxon>Metazoa</taxon>
        <taxon>Chordata</taxon>
        <taxon>Craniata</taxon>
        <taxon>Vertebrata</taxon>
        <taxon>Euteleostomi</taxon>
        <taxon>Archelosauria</taxon>
        <taxon>Archosauria</taxon>
        <taxon>Dinosauria</taxon>
        <taxon>Saurischia</taxon>
        <taxon>Theropoda</taxon>
        <taxon>Coelurosauria</taxon>
        <taxon>Aves</taxon>
        <taxon>Neognathae</taxon>
        <taxon>Galloanserae</taxon>
        <taxon>Galliformes</taxon>
        <taxon>Phasianidae</taxon>
        <taxon>Phasianinae</taxon>
        <taxon>Chrysolophus</taxon>
    </lineage>
</organism>
<dbReference type="GO" id="GO:0000977">
    <property type="term" value="F:RNA polymerase II transcription regulatory region sequence-specific DNA binding"/>
    <property type="evidence" value="ECO:0007669"/>
    <property type="project" value="TreeGrafter"/>
</dbReference>
<feature type="domain" description="KRAB" evidence="12">
    <location>
        <begin position="6"/>
        <end position="77"/>
    </location>
</feature>
<feature type="region of interest" description="Disordered" evidence="10">
    <location>
        <begin position="100"/>
        <end position="138"/>
    </location>
</feature>
<keyword evidence="5" id="KW-0677">Repeat</keyword>
<comment type="function">
    <text evidence="1">May be involved in transcriptional regulation.</text>
</comment>
<reference evidence="13" key="1">
    <citation type="submission" date="2025-08" db="UniProtKB">
        <authorList>
            <consortium name="Ensembl"/>
        </authorList>
    </citation>
    <scope>IDENTIFICATION</scope>
</reference>
<evidence type="ECO:0000256" key="1">
    <source>
        <dbReference type="ARBA" id="ARBA00003767"/>
    </source>
</evidence>
<evidence type="ECO:0000256" key="6">
    <source>
        <dbReference type="ARBA" id="ARBA00022771"/>
    </source>
</evidence>
<dbReference type="Pfam" id="PF01352">
    <property type="entry name" value="KRAB"/>
    <property type="match status" value="1"/>
</dbReference>
<reference evidence="13" key="2">
    <citation type="submission" date="2025-09" db="UniProtKB">
        <authorList>
            <consortium name="Ensembl"/>
        </authorList>
    </citation>
    <scope>IDENTIFICATION</scope>
</reference>
<dbReference type="Pfam" id="PF00096">
    <property type="entry name" value="zf-C2H2"/>
    <property type="match status" value="1"/>
</dbReference>
<name>A0A8C3LYJ3_CHRPC</name>
<keyword evidence="6 9" id="KW-0863">Zinc-finger</keyword>
<feature type="domain" description="C2H2-type" evidence="11">
    <location>
        <begin position="290"/>
        <end position="317"/>
    </location>
</feature>
<dbReference type="FunFam" id="3.30.160.60:FF:000065">
    <property type="entry name" value="B-cell CLL/lymphoma 6, member B"/>
    <property type="match status" value="1"/>
</dbReference>
<feature type="domain" description="C2H2-type" evidence="11">
    <location>
        <begin position="318"/>
        <end position="347"/>
    </location>
</feature>